<evidence type="ECO:0000313" key="2">
    <source>
        <dbReference type="EMBL" id="MDT1974969.1"/>
    </source>
</evidence>
<keyword evidence="1" id="KW-0472">Membrane</keyword>
<protein>
    <submittedName>
        <fullName evidence="2">DUF2273 domain-containing protein</fullName>
    </submittedName>
</protein>
<proteinExistence type="predicted"/>
<organism evidence="2 3">
    <name type="scientific">Carnobacterium divergens</name>
    <name type="common">Lactobacillus divergens</name>
    <dbReference type="NCBI Taxonomy" id="2748"/>
    <lineage>
        <taxon>Bacteria</taxon>
        <taxon>Bacillati</taxon>
        <taxon>Bacillota</taxon>
        <taxon>Bacilli</taxon>
        <taxon>Lactobacillales</taxon>
        <taxon>Carnobacteriaceae</taxon>
        <taxon>Carnobacterium</taxon>
    </lineage>
</organism>
<name>A0AAW8RBB2_CARDV</name>
<evidence type="ECO:0000313" key="3">
    <source>
        <dbReference type="Proteomes" id="UP001249945"/>
    </source>
</evidence>
<feature type="transmembrane region" description="Helical" evidence="1">
    <location>
        <begin position="10"/>
        <end position="28"/>
    </location>
</feature>
<dbReference type="InterPro" id="IPR018730">
    <property type="entry name" value="DUF2273"/>
</dbReference>
<keyword evidence="1" id="KW-1133">Transmembrane helix</keyword>
<reference evidence="2" key="1">
    <citation type="submission" date="2022-04" db="EMBL/GenBank/DDBJ databases">
        <title>Draft genome sequences of lactic acid bacteria (LAB) strains involved in meat spoilage.</title>
        <authorList>
            <person name="Palevich N."/>
        </authorList>
    </citation>
    <scope>NUCLEOTIDE SEQUENCE</scope>
    <source>
        <strain evidence="2">9-14</strain>
    </source>
</reference>
<feature type="transmembrane region" description="Helical" evidence="1">
    <location>
        <begin position="34"/>
        <end position="50"/>
    </location>
</feature>
<comment type="caution">
    <text evidence="2">The sequence shown here is derived from an EMBL/GenBank/DDBJ whole genome shotgun (WGS) entry which is preliminary data.</text>
</comment>
<dbReference type="Proteomes" id="UP001249945">
    <property type="component" value="Unassembled WGS sequence"/>
</dbReference>
<evidence type="ECO:0000256" key="1">
    <source>
        <dbReference type="SAM" id="Phobius"/>
    </source>
</evidence>
<sequence>MKDIIDNNKFAIIGALVGFIIALLFLTLGFFKTILLLIMTIVGFGVGWYLKKTGLLSKLK</sequence>
<accession>A0AAW8RBB2</accession>
<keyword evidence="1" id="KW-0812">Transmembrane</keyword>
<dbReference type="EMBL" id="JALRMR010000014">
    <property type="protein sequence ID" value="MDT1974969.1"/>
    <property type="molecule type" value="Genomic_DNA"/>
</dbReference>
<dbReference type="RefSeq" id="WP_311780790.1">
    <property type="nucleotide sequence ID" value="NZ_JALRMQ010000008.1"/>
</dbReference>
<dbReference type="AlphaFoldDB" id="A0AAW8RBB2"/>
<gene>
    <name evidence="2" type="ORF">MX635_11240</name>
</gene>
<dbReference type="Pfam" id="PF10031">
    <property type="entry name" value="DUF2273"/>
    <property type="match status" value="1"/>
</dbReference>